<gene>
    <name evidence="14" type="ORF">FC86_GL000145</name>
</gene>
<dbReference type="SUPFAM" id="SSF111331">
    <property type="entry name" value="NAD kinase/diacylglycerol kinase-like"/>
    <property type="match status" value="1"/>
</dbReference>
<dbReference type="EMBL" id="AYZL01000010">
    <property type="protein sequence ID" value="KRN04468.1"/>
    <property type="molecule type" value="Genomic_DNA"/>
</dbReference>
<keyword evidence="11" id="KW-0594">Phospholipid biosynthesis</keyword>
<evidence type="ECO:0000256" key="12">
    <source>
        <dbReference type="ARBA" id="ARBA00023264"/>
    </source>
</evidence>
<evidence type="ECO:0000256" key="1">
    <source>
        <dbReference type="ARBA" id="ARBA00001946"/>
    </source>
</evidence>
<accession>A0A0R2DWA8</accession>
<dbReference type="GO" id="GO:0008654">
    <property type="term" value="P:phospholipid biosynthetic process"/>
    <property type="evidence" value="ECO:0007669"/>
    <property type="project" value="UniProtKB-KW"/>
</dbReference>
<dbReference type="NCBIfam" id="TIGR00147">
    <property type="entry name" value="YegS/Rv2252/BmrU family lipid kinase"/>
    <property type="match status" value="1"/>
</dbReference>
<keyword evidence="12" id="KW-1208">Phospholipid metabolism</keyword>
<keyword evidence="7 14" id="KW-0418">Kinase</keyword>
<dbReference type="GO" id="GO:0004143">
    <property type="term" value="F:ATP-dependent diacylglycerol kinase activity"/>
    <property type="evidence" value="ECO:0007669"/>
    <property type="project" value="TreeGrafter"/>
</dbReference>
<dbReference type="PANTHER" id="PTHR12358:SF106">
    <property type="entry name" value="LIPID KINASE YEGS"/>
    <property type="match status" value="1"/>
</dbReference>
<dbReference type="InterPro" id="IPR017438">
    <property type="entry name" value="ATP-NAD_kinase_N"/>
</dbReference>
<evidence type="ECO:0000256" key="4">
    <source>
        <dbReference type="ARBA" id="ARBA00022679"/>
    </source>
</evidence>
<dbReference type="GO" id="GO:0005886">
    <property type="term" value="C:plasma membrane"/>
    <property type="evidence" value="ECO:0007669"/>
    <property type="project" value="TreeGrafter"/>
</dbReference>
<keyword evidence="4" id="KW-0808">Transferase</keyword>
<comment type="cofactor">
    <cofactor evidence="1">
        <name>Mg(2+)</name>
        <dbReference type="ChEBI" id="CHEBI:18420"/>
    </cofactor>
</comment>
<dbReference type="GO" id="GO:0046872">
    <property type="term" value="F:metal ion binding"/>
    <property type="evidence" value="ECO:0007669"/>
    <property type="project" value="UniProtKB-KW"/>
</dbReference>
<evidence type="ECO:0000256" key="2">
    <source>
        <dbReference type="ARBA" id="ARBA00005983"/>
    </source>
</evidence>
<evidence type="ECO:0000256" key="11">
    <source>
        <dbReference type="ARBA" id="ARBA00023209"/>
    </source>
</evidence>
<feature type="domain" description="DAGKc" evidence="13">
    <location>
        <begin position="1"/>
        <end position="134"/>
    </location>
</feature>
<dbReference type="InterPro" id="IPR045540">
    <property type="entry name" value="YegS/DAGK_C"/>
</dbReference>
<keyword evidence="10" id="KW-0443">Lipid metabolism</keyword>
<dbReference type="Gene3D" id="2.60.200.40">
    <property type="match status" value="1"/>
</dbReference>
<dbReference type="Gene3D" id="3.40.50.10330">
    <property type="entry name" value="Probable inorganic polyphosphate/atp-NAD kinase, domain 1"/>
    <property type="match status" value="1"/>
</dbReference>
<dbReference type="Proteomes" id="UP000051378">
    <property type="component" value="Unassembled WGS sequence"/>
</dbReference>
<dbReference type="InterPro" id="IPR050187">
    <property type="entry name" value="Lipid_Phosphate_FormReg"/>
</dbReference>
<evidence type="ECO:0000256" key="7">
    <source>
        <dbReference type="ARBA" id="ARBA00022777"/>
    </source>
</evidence>
<keyword evidence="3" id="KW-0444">Lipid biosynthesis</keyword>
<keyword evidence="8" id="KW-0067">ATP-binding</keyword>
<evidence type="ECO:0000256" key="5">
    <source>
        <dbReference type="ARBA" id="ARBA00022723"/>
    </source>
</evidence>
<dbReference type="InterPro" id="IPR001206">
    <property type="entry name" value="Diacylglycerol_kinase_cat_dom"/>
</dbReference>
<proteinExistence type="inferred from homology"/>
<protein>
    <submittedName>
        <fullName evidence="14">Lipid kinase YegS</fullName>
    </submittedName>
</protein>
<comment type="similarity">
    <text evidence="2">Belongs to the diacylglycerol/lipid kinase family.</text>
</comment>
<dbReference type="PANTHER" id="PTHR12358">
    <property type="entry name" value="SPHINGOSINE KINASE"/>
    <property type="match status" value="1"/>
</dbReference>
<dbReference type="NCBIfam" id="NF009603">
    <property type="entry name" value="PRK13055.1"/>
    <property type="match status" value="1"/>
</dbReference>
<dbReference type="InterPro" id="IPR016064">
    <property type="entry name" value="NAD/diacylglycerol_kinase_sf"/>
</dbReference>
<dbReference type="Pfam" id="PF19279">
    <property type="entry name" value="YegS_C"/>
    <property type="match status" value="1"/>
</dbReference>
<sequence length="305" mass="33404">MPKARLIYNPTSGHYPVTKSVVDILKVLEDAGFEASSFQTTVEVDSAKNEATRAAKAGFDLIVSAGGDGTLDQVINGIAPLVTRPKVAVIPAGTANDFARALNIPRNNFKEAAEVILKGQTQKLDIGRAYSSTNSQYFVNNAGGGHVTEVTYAPTWQQKSIFGYSAYLLNAIKLLAGLQSRKMRLTYDTGVYEGETVLFLLGLTNSIGGFEKILPIPEFSDGNFGLLIVKPTQLNRLFRLIKLAVKNRQHLTDDDVIFVKTKTLEVELLDQNSHGNDVNIDGEKGTAFPLSFENLTQHIEFYVNF</sequence>
<evidence type="ECO:0000259" key="13">
    <source>
        <dbReference type="PROSITE" id="PS50146"/>
    </source>
</evidence>
<evidence type="ECO:0000256" key="10">
    <source>
        <dbReference type="ARBA" id="ARBA00023098"/>
    </source>
</evidence>
<evidence type="ECO:0000313" key="15">
    <source>
        <dbReference type="Proteomes" id="UP000051378"/>
    </source>
</evidence>
<keyword evidence="6" id="KW-0547">Nucleotide-binding</keyword>
<dbReference type="GO" id="GO:0005524">
    <property type="term" value="F:ATP binding"/>
    <property type="evidence" value="ECO:0007669"/>
    <property type="project" value="UniProtKB-KW"/>
</dbReference>
<comment type="caution">
    <text evidence="14">The sequence shown here is derived from an EMBL/GenBank/DDBJ whole genome shotgun (WGS) entry which is preliminary data.</text>
</comment>
<dbReference type="STRING" id="1423744.FC86_GL000145"/>
<evidence type="ECO:0000313" key="14">
    <source>
        <dbReference type="EMBL" id="KRN04468.1"/>
    </source>
</evidence>
<keyword evidence="9" id="KW-0460">Magnesium</keyword>
<keyword evidence="15" id="KW-1185">Reference proteome</keyword>
<dbReference type="PATRIC" id="fig|1423744.4.peg.149"/>
<dbReference type="Pfam" id="PF00781">
    <property type="entry name" value="DAGK_cat"/>
    <property type="match status" value="1"/>
</dbReference>
<dbReference type="AlphaFoldDB" id="A0A0R2DWA8"/>
<name>A0A0R2DWA8_9LACO</name>
<dbReference type="InterPro" id="IPR005218">
    <property type="entry name" value="Diacylglycerol/lipid_kinase"/>
</dbReference>
<reference evidence="14 15" key="1">
    <citation type="journal article" date="2015" name="Genome Announc.">
        <title>Expanding the biotechnology potential of lactobacilli through comparative genomics of 213 strains and associated genera.</title>
        <authorList>
            <person name="Sun Z."/>
            <person name="Harris H.M."/>
            <person name="McCann A."/>
            <person name="Guo C."/>
            <person name="Argimon S."/>
            <person name="Zhang W."/>
            <person name="Yang X."/>
            <person name="Jeffery I.B."/>
            <person name="Cooney J.C."/>
            <person name="Kagawa T.F."/>
            <person name="Liu W."/>
            <person name="Song Y."/>
            <person name="Salvetti E."/>
            <person name="Wrobel A."/>
            <person name="Rasinkangas P."/>
            <person name="Parkhill J."/>
            <person name="Rea M.C."/>
            <person name="O'Sullivan O."/>
            <person name="Ritari J."/>
            <person name="Douillard F.P."/>
            <person name="Paul Ross R."/>
            <person name="Yang R."/>
            <person name="Briner A.E."/>
            <person name="Felis G.E."/>
            <person name="de Vos W.M."/>
            <person name="Barrangou R."/>
            <person name="Klaenhammer T.R."/>
            <person name="Caufield P.W."/>
            <person name="Cui Y."/>
            <person name="Zhang H."/>
            <person name="O'Toole P.W."/>
        </authorList>
    </citation>
    <scope>NUCLEOTIDE SEQUENCE [LARGE SCALE GENOMIC DNA]</scope>
    <source>
        <strain evidence="14 15">DSM 23037</strain>
    </source>
</reference>
<evidence type="ECO:0000256" key="9">
    <source>
        <dbReference type="ARBA" id="ARBA00022842"/>
    </source>
</evidence>
<dbReference type="PROSITE" id="PS50146">
    <property type="entry name" value="DAGK"/>
    <property type="match status" value="1"/>
</dbReference>
<evidence type="ECO:0000256" key="3">
    <source>
        <dbReference type="ARBA" id="ARBA00022516"/>
    </source>
</evidence>
<evidence type="ECO:0000256" key="8">
    <source>
        <dbReference type="ARBA" id="ARBA00022840"/>
    </source>
</evidence>
<dbReference type="SMART" id="SM00046">
    <property type="entry name" value="DAGKc"/>
    <property type="match status" value="1"/>
</dbReference>
<organism evidence="14 15">
    <name type="scientific">Holzapfeliella floricola DSM 23037 = JCM 16512</name>
    <dbReference type="NCBI Taxonomy" id="1423744"/>
    <lineage>
        <taxon>Bacteria</taxon>
        <taxon>Bacillati</taxon>
        <taxon>Bacillota</taxon>
        <taxon>Bacilli</taxon>
        <taxon>Lactobacillales</taxon>
        <taxon>Lactobacillaceae</taxon>
        <taxon>Holzapfeliella</taxon>
    </lineage>
</organism>
<keyword evidence="5" id="KW-0479">Metal-binding</keyword>
<evidence type="ECO:0000256" key="6">
    <source>
        <dbReference type="ARBA" id="ARBA00022741"/>
    </source>
</evidence>